<dbReference type="Proteomes" id="UP001162501">
    <property type="component" value="Chromosome 13"/>
</dbReference>
<dbReference type="EMBL" id="OX596097">
    <property type="protein sequence ID" value="CAI9693726.1"/>
    <property type="molecule type" value="Genomic_DNA"/>
</dbReference>
<organism evidence="1 2">
    <name type="scientific">Rangifer tarandus platyrhynchus</name>
    <name type="common">Svalbard reindeer</name>
    <dbReference type="NCBI Taxonomy" id="3082113"/>
    <lineage>
        <taxon>Eukaryota</taxon>
        <taxon>Metazoa</taxon>
        <taxon>Chordata</taxon>
        <taxon>Craniata</taxon>
        <taxon>Vertebrata</taxon>
        <taxon>Euteleostomi</taxon>
        <taxon>Mammalia</taxon>
        <taxon>Eutheria</taxon>
        <taxon>Laurasiatheria</taxon>
        <taxon>Artiodactyla</taxon>
        <taxon>Ruminantia</taxon>
        <taxon>Pecora</taxon>
        <taxon>Cervidae</taxon>
        <taxon>Odocoileinae</taxon>
        <taxon>Rangifer</taxon>
    </lineage>
</organism>
<name>A0ACB0E077_RANTA</name>
<proteinExistence type="predicted"/>
<evidence type="ECO:0000313" key="1">
    <source>
        <dbReference type="EMBL" id="CAI9693726.1"/>
    </source>
</evidence>
<evidence type="ECO:0000313" key="2">
    <source>
        <dbReference type="Proteomes" id="UP001162501"/>
    </source>
</evidence>
<reference evidence="1" key="1">
    <citation type="submission" date="2023-05" db="EMBL/GenBank/DDBJ databases">
        <authorList>
            <consortium name="ELIXIR-Norway"/>
        </authorList>
    </citation>
    <scope>NUCLEOTIDE SEQUENCE</scope>
</reference>
<protein>
    <submittedName>
        <fullName evidence="1">Uncharacterized protein</fullName>
    </submittedName>
</protein>
<sequence length="305" mass="32682">MLSVRITQLQRGLYQAQELEPEGGQNTAGPRALPGNRTPVVAFGRRSRDVWRSLPRVWVAGQPRRAAQNGRCPPPFCEPDGAWPEPSPALAVAAAGLAPAGVLARSLGAPTLPAPCRPRLVGRARGDDARQRPGEAPSGRPCPEGRPRSRAAAAESSRNDEVGGSGLPDTPHTEASLCGPRGGDRRRPRASESPAFPPEQPQAAFRWDLAPPVPRKLPVLRKPRRCFLQEGAPCGLSRTAGCAHCLSTLGDQILRHQTLKPRSPQTPGDQTLRPRPAPQSPDPETPAPADQTLRPWPPRFPETGP</sequence>
<gene>
    <name evidence="1" type="ORF">MRATA1EN3_LOCUS4939</name>
</gene>
<accession>A0ACB0E077</accession>